<evidence type="ECO:0000313" key="2">
    <source>
        <dbReference type="EMBL" id="KFG59602.1"/>
    </source>
</evidence>
<name>A0A086LSI4_TOXGO</name>
<feature type="compositionally biased region" description="Basic and acidic residues" evidence="1">
    <location>
        <begin position="222"/>
        <end position="232"/>
    </location>
</feature>
<feature type="region of interest" description="Disordered" evidence="1">
    <location>
        <begin position="100"/>
        <end position="179"/>
    </location>
</feature>
<feature type="compositionally biased region" description="Polar residues" evidence="1">
    <location>
        <begin position="149"/>
        <end position="171"/>
    </location>
</feature>
<dbReference type="EMBL" id="AFYV02002161">
    <property type="protein sequence ID" value="KFG59602.1"/>
    <property type="molecule type" value="Genomic_DNA"/>
</dbReference>
<evidence type="ECO:0000313" key="3">
    <source>
        <dbReference type="Proteomes" id="UP000028834"/>
    </source>
</evidence>
<sequence>MLASTATTRRDKRERDSRAALCRRYSHPSCLCRHVVTTSRVFSGAALCLRLPSPPLPRLSGGSISVSNPRILGNSLLPFPSSVQHLFRALSISLRDSSPAHQAHAAKEEPEACTADRASRGADASATQETEKEKEKALVMPKGGERETGSVSPEGVTSENVKSQAEGSQGDNGVLLVDKTSPQAVAHALRKLCRHSRRQLLLDDSPLPRAPQTPKQQNCEESSERGRRTVET</sequence>
<protein>
    <submittedName>
        <fullName evidence="2">Uncharacterized protein</fullName>
    </submittedName>
</protein>
<proteinExistence type="predicted"/>
<dbReference type="VEuPathDB" id="ToxoDB:TGRUB_295080"/>
<gene>
    <name evidence="2" type="ORF">TGRUB_295080</name>
</gene>
<dbReference type="AlphaFoldDB" id="A0A086LSI4"/>
<feature type="compositionally biased region" description="Basic and acidic residues" evidence="1">
    <location>
        <begin position="129"/>
        <end position="148"/>
    </location>
</feature>
<dbReference type="Proteomes" id="UP000028834">
    <property type="component" value="Unassembled WGS sequence"/>
</dbReference>
<reference evidence="2 3" key="1">
    <citation type="submission" date="2014-05" db="EMBL/GenBank/DDBJ databases">
        <authorList>
            <person name="Sibley D."/>
            <person name="Venepally P."/>
            <person name="Karamycheva S."/>
            <person name="Hadjithomas M."/>
            <person name="Khan A."/>
            <person name="Brunk B."/>
            <person name="Roos D."/>
            <person name="Caler E."/>
            <person name="Lorenzi H."/>
        </authorList>
    </citation>
    <scope>NUCLEOTIDE SEQUENCE [LARGE SCALE GENOMIC DNA]</scope>
    <source>
        <strain evidence="2 3">RUB</strain>
    </source>
</reference>
<accession>A0A086LSI4</accession>
<evidence type="ECO:0000256" key="1">
    <source>
        <dbReference type="SAM" id="MobiDB-lite"/>
    </source>
</evidence>
<feature type="region of interest" description="Disordered" evidence="1">
    <location>
        <begin position="200"/>
        <end position="232"/>
    </location>
</feature>
<comment type="caution">
    <text evidence="2">The sequence shown here is derived from an EMBL/GenBank/DDBJ whole genome shotgun (WGS) entry which is preliminary data.</text>
</comment>
<organism evidence="2 3">
    <name type="scientific">Toxoplasma gondii RUB</name>
    <dbReference type="NCBI Taxonomy" id="935652"/>
    <lineage>
        <taxon>Eukaryota</taxon>
        <taxon>Sar</taxon>
        <taxon>Alveolata</taxon>
        <taxon>Apicomplexa</taxon>
        <taxon>Conoidasida</taxon>
        <taxon>Coccidia</taxon>
        <taxon>Eucoccidiorida</taxon>
        <taxon>Eimeriorina</taxon>
        <taxon>Sarcocystidae</taxon>
        <taxon>Toxoplasma</taxon>
    </lineage>
</organism>